<organism evidence="11 12">
    <name type="scientific">Peiella sedimenti</name>
    <dbReference type="NCBI Taxonomy" id="3061083"/>
    <lineage>
        <taxon>Bacteria</taxon>
        <taxon>Pseudomonadati</taxon>
        <taxon>Pseudomonadota</taxon>
        <taxon>Alphaproteobacteria</taxon>
        <taxon>Caulobacterales</taxon>
        <taxon>Caulobacteraceae</taxon>
        <taxon>Peiella</taxon>
    </lineage>
</organism>
<dbReference type="SUPFAM" id="SSF81891">
    <property type="entry name" value="Poly A polymerase C-terminal region-like"/>
    <property type="match status" value="1"/>
</dbReference>
<evidence type="ECO:0000256" key="7">
    <source>
        <dbReference type="ARBA" id="ARBA00022842"/>
    </source>
</evidence>
<evidence type="ECO:0000313" key="12">
    <source>
        <dbReference type="Proteomes" id="UP001169063"/>
    </source>
</evidence>
<keyword evidence="2 8" id="KW-0808">Transferase</keyword>
<dbReference type="PANTHER" id="PTHR46173">
    <property type="entry name" value="CCA TRNA NUCLEOTIDYLTRANSFERASE 1, MITOCHONDRIAL"/>
    <property type="match status" value="1"/>
</dbReference>
<evidence type="ECO:0000256" key="3">
    <source>
        <dbReference type="ARBA" id="ARBA00022694"/>
    </source>
</evidence>
<keyword evidence="5" id="KW-0479">Metal-binding</keyword>
<dbReference type="RefSeq" id="WP_302108690.1">
    <property type="nucleotide sequence ID" value="NZ_JAUKTR010000001.1"/>
</dbReference>
<dbReference type="Gene3D" id="1.10.3090.10">
    <property type="entry name" value="cca-adding enzyme, domain 2"/>
    <property type="match status" value="1"/>
</dbReference>
<feature type="domain" description="tRNA nucleotidyltransferase/poly(A) polymerase RNA and SrmB- binding" evidence="10">
    <location>
        <begin position="191"/>
        <end position="238"/>
    </location>
</feature>
<accession>A0ABT8SI73</accession>
<dbReference type="Gene3D" id="3.30.460.10">
    <property type="entry name" value="Beta Polymerase, domain 2"/>
    <property type="match status" value="1"/>
</dbReference>
<evidence type="ECO:0000256" key="1">
    <source>
        <dbReference type="ARBA" id="ARBA00001946"/>
    </source>
</evidence>
<dbReference type="Pfam" id="PF01743">
    <property type="entry name" value="PolyA_pol"/>
    <property type="match status" value="1"/>
</dbReference>
<dbReference type="InterPro" id="IPR032828">
    <property type="entry name" value="PolyA_RNA-bd"/>
</dbReference>
<dbReference type="Proteomes" id="UP001169063">
    <property type="component" value="Unassembled WGS sequence"/>
</dbReference>
<keyword evidence="12" id="KW-1185">Reference proteome</keyword>
<keyword evidence="4" id="KW-0548">Nucleotidyltransferase</keyword>
<keyword evidence="3" id="KW-0819">tRNA processing</keyword>
<gene>
    <name evidence="11" type="ORF">Q0812_02340</name>
</gene>
<feature type="domain" description="Poly A polymerase head" evidence="9">
    <location>
        <begin position="33"/>
        <end position="154"/>
    </location>
</feature>
<dbReference type="EMBL" id="JAUKTR010000001">
    <property type="protein sequence ID" value="MDO1558270.1"/>
    <property type="molecule type" value="Genomic_DNA"/>
</dbReference>
<name>A0ABT8SI73_9CAUL</name>
<dbReference type="Pfam" id="PF12627">
    <property type="entry name" value="PolyA_pol_RNAbd"/>
    <property type="match status" value="1"/>
</dbReference>
<evidence type="ECO:0000256" key="6">
    <source>
        <dbReference type="ARBA" id="ARBA00022741"/>
    </source>
</evidence>
<comment type="cofactor">
    <cofactor evidence="1">
        <name>Mg(2+)</name>
        <dbReference type="ChEBI" id="CHEBI:18420"/>
    </cofactor>
</comment>
<evidence type="ECO:0000259" key="9">
    <source>
        <dbReference type="Pfam" id="PF01743"/>
    </source>
</evidence>
<keyword evidence="6" id="KW-0547">Nucleotide-binding</keyword>
<dbReference type="InterPro" id="IPR002646">
    <property type="entry name" value="PolA_pol_head_dom"/>
</dbReference>
<evidence type="ECO:0000313" key="11">
    <source>
        <dbReference type="EMBL" id="MDO1558270.1"/>
    </source>
</evidence>
<comment type="similarity">
    <text evidence="8">Belongs to the tRNA nucleotidyltransferase/poly(A) polymerase family.</text>
</comment>
<evidence type="ECO:0000256" key="5">
    <source>
        <dbReference type="ARBA" id="ARBA00022723"/>
    </source>
</evidence>
<reference evidence="11" key="1">
    <citation type="submission" date="2023-07" db="EMBL/GenBank/DDBJ databases">
        <title>Brevundimonas soil sp. nov., isolated from the soil of chemical plant.</title>
        <authorList>
            <person name="Wu N."/>
        </authorList>
    </citation>
    <scope>NUCLEOTIDE SEQUENCE</scope>
    <source>
        <strain evidence="11">XZ-24</strain>
    </source>
</reference>
<evidence type="ECO:0000256" key="4">
    <source>
        <dbReference type="ARBA" id="ARBA00022695"/>
    </source>
</evidence>
<dbReference type="InterPro" id="IPR043519">
    <property type="entry name" value="NT_sf"/>
</dbReference>
<evidence type="ECO:0000259" key="10">
    <source>
        <dbReference type="Pfam" id="PF12627"/>
    </source>
</evidence>
<sequence length="402" mass="43575">MSEPVLQAEWLNDPACAAVLDALEAEGGAGCVRFVGGCVRNTLMGLPVSDLDLATTLEPPRVIAAVEGAGLRAIPTGVEHGTVTVISRHRPFEVTTLRRDVETDGRRAVVAFTQDWAEDAQRRDFRLNALYADRAGQVFDPTGGGVADARAGRIVFVGDAEQRIREDYLRILRFFRFQAWYGREEADAVGLEACRALRGGLSSLSKERVTQEMLKLLAAPDPTPAVASMVDAGVWTALVDSPANVARLERAALASHEPILRLAALTDEAHVEAVIAALRLSNAEADRLGAALAPSPQARMDLDDRTLRREVHVQGRRAFLDRAVLAWAQGEQPIEALAALAARVETEPERRFPVTGEHLKAMGLDPSPRMGEVLRAVEAWWIAHDFDDEGARAFAAQTVSSS</sequence>
<dbReference type="PANTHER" id="PTHR46173:SF1">
    <property type="entry name" value="CCA TRNA NUCLEOTIDYLTRANSFERASE 1, MITOCHONDRIAL"/>
    <property type="match status" value="1"/>
</dbReference>
<dbReference type="SUPFAM" id="SSF81301">
    <property type="entry name" value="Nucleotidyltransferase"/>
    <property type="match status" value="1"/>
</dbReference>
<comment type="caution">
    <text evidence="11">The sequence shown here is derived from an EMBL/GenBank/DDBJ whole genome shotgun (WGS) entry which is preliminary data.</text>
</comment>
<evidence type="ECO:0000256" key="8">
    <source>
        <dbReference type="RuleBase" id="RU003953"/>
    </source>
</evidence>
<protein>
    <submittedName>
        <fullName evidence="11">CCA tRNA nucleotidyltransferase</fullName>
    </submittedName>
</protein>
<dbReference type="CDD" id="cd05398">
    <property type="entry name" value="NT_ClassII-CCAase"/>
    <property type="match status" value="1"/>
</dbReference>
<dbReference type="InterPro" id="IPR050264">
    <property type="entry name" value="Bact_CCA-adding_enz_type3_sf"/>
</dbReference>
<proteinExistence type="inferred from homology"/>
<keyword evidence="8" id="KW-0694">RNA-binding</keyword>
<keyword evidence="7" id="KW-0460">Magnesium</keyword>
<evidence type="ECO:0000256" key="2">
    <source>
        <dbReference type="ARBA" id="ARBA00022679"/>
    </source>
</evidence>